<name>A0A5C8HN65_9MICO</name>
<dbReference type="AlphaFoldDB" id="A0A5C8HN65"/>
<dbReference type="PROSITE" id="PS00723">
    <property type="entry name" value="POLYPRENYL_SYNTHASE_1"/>
    <property type="match status" value="1"/>
</dbReference>
<dbReference type="SFLD" id="SFLDS00005">
    <property type="entry name" value="Isoprenoid_Synthase_Type_I"/>
    <property type="match status" value="1"/>
</dbReference>
<dbReference type="SUPFAM" id="SSF48576">
    <property type="entry name" value="Terpenoid synthases"/>
    <property type="match status" value="1"/>
</dbReference>
<accession>A0A5C8HN65</accession>
<dbReference type="Pfam" id="PF00348">
    <property type="entry name" value="polyprenyl_synt"/>
    <property type="match status" value="1"/>
</dbReference>
<dbReference type="PANTHER" id="PTHR12001:SF85">
    <property type="entry name" value="SHORT CHAIN ISOPRENYL DIPHOSPHATE SYNTHASE"/>
    <property type="match status" value="1"/>
</dbReference>
<evidence type="ECO:0000313" key="8">
    <source>
        <dbReference type="Proteomes" id="UP000321196"/>
    </source>
</evidence>
<keyword evidence="3 6" id="KW-0808">Transferase</keyword>
<dbReference type="PANTHER" id="PTHR12001">
    <property type="entry name" value="GERANYLGERANYL PYROPHOSPHATE SYNTHASE"/>
    <property type="match status" value="1"/>
</dbReference>
<reference evidence="7 8" key="1">
    <citation type="submission" date="2019-08" db="EMBL/GenBank/DDBJ databases">
        <authorList>
            <person name="Dong K."/>
        </authorList>
    </citation>
    <scope>NUCLEOTIDE SEQUENCE [LARGE SCALE GENOMIC DNA]</scope>
    <source>
        <strain evidence="7 8">M4-8</strain>
    </source>
</reference>
<protein>
    <submittedName>
        <fullName evidence="7">Polyprenyl synthetase family protein</fullName>
    </submittedName>
</protein>
<evidence type="ECO:0000256" key="2">
    <source>
        <dbReference type="ARBA" id="ARBA00006706"/>
    </source>
</evidence>
<proteinExistence type="inferred from homology"/>
<evidence type="ECO:0000256" key="5">
    <source>
        <dbReference type="ARBA" id="ARBA00022842"/>
    </source>
</evidence>
<dbReference type="GO" id="GO:0008299">
    <property type="term" value="P:isoprenoid biosynthetic process"/>
    <property type="evidence" value="ECO:0007669"/>
    <property type="project" value="InterPro"/>
</dbReference>
<dbReference type="InterPro" id="IPR008949">
    <property type="entry name" value="Isoprenoid_synthase_dom_sf"/>
</dbReference>
<keyword evidence="4" id="KW-0479">Metal-binding</keyword>
<organism evidence="7 8">
    <name type="scientific">Microbacterium mitrae</name>
    <dbReference type="NCBI Taxonomy" id="664640"/>
    <lineage>
        <taxon>Bacteria</taxon>
        <taxon>Bacillati</taxon>
        <taxon>Actinomycetota</taxon>
        <taxon>Actinomycetes</taxon>
        <taxon>Micrococcales</taxon>
        <taxon>Microbacteriaceae</taxon>
        <taxon>Microbacterium</taxon>
    </lineage>
</organism>
<dbReference type="SFLD" id="SFLDG01017">
    <property type="entry name" value="Polyprenyl_Transferase_Like"/>
    <property type="match status" value="1"/>
</dbReference>
<evidence type="ECO:0000256" key="4">
    <source>
        <dbReference type="ARBA" id="ARBA00022723"/>
    </source>
</evidence>
<dbReference type="GO" id="GO:0046872">
    <property type="term" value="F:metal ion binding"/>
    <property type="evidence" value="ECO:0007669"/>
    <property type="project" value="UniProtKB-KW"/>
</dbReference>
<dbReference type="CDD" id="cd00685">
    <property type="entry name" value="Trans_IPPS_HT"/>
    <property type="match status" value="1"/>
</dbReference>
<dbReference type="InterPro" id="IPR000092">
    <property type="entry name" value="Polyprenyl_synt"/>
</dbReference>
<keyword evidence="5" id="KW-0460">Magnesium</keyword>
<dbReference type="OrthoDB" id="4497239at2"/>
<evidence type="ECO:0000256" key="3">
    <source>
        <dbReference type="ARBA" id="ARBA00022679"/>
    </source>
</evidence>
<comment type="similarity">
    <text evidence="2 6">Belongs to the FPP/GGPP synthase family.</text>
</comment>
<evidence type="ECO:0000256" key="1">
    <source>
        <dbReference type="ARBA" id="ARBA00001946"/>
    </source>
</evidence>
<dbReference type="Gene3D" id="1.10.600.10">
    <property type="entry name" value="Farnesyl Diphosphate Synthase"/>
    <property type="match status" value="1"/>
</dbReference>
<keyword evidence="8" id="KW-1185">Reference proteome</keyword>
<dbReference type="Proteomes" id="UP000321196">
    <property type="component" value="Unassembled WGS sequence"/>
</dbReference>
<comment type="caution">
    <text evidence="7">The sequence shown here is derived from an EMBL/GenBank/DDBJ whole genome shotgun (WGS) entry which is preliminary data.</text>
</comment>
<dbReference type="EMBL" id="VRSW01000002">
    <property type="protein sequence ID" value="TXK04887.1"/>
    <property type="molecule type" value="Genomic_DNA"/>
</dbReference>
<dbReference type="GO" id="GO:0004659">
    <property type="term" value="F:prenyltransferase activity"/>
    <property type="evidence" value="ECO:0007669"/>
    <property type="project" value="InterPro"/>
</dbReference>
<dbReference type="PROSITE" id="PS00444">
    <property type="entry name" value="POLYPRENYL_SYNTHASE_2"/>
    <property type="match status" value="1"/>
</dbReference>
<sequence length="353" mass="38202">MHVMEEVSQRLGRFVADQRDVAASTGPIARQLFDAAAMTLTGGKRLRAQFCHTGWVAAGGEPYAEEAIAVASSLEIFQAAALVHDDLIDHSDTRRGRPAAHRALEIAHRDAGWSGSSEDFGVSGAILLGDLLVAWSDDLLEEAVAGHLHAPLVRAEYGRMRRDVTLGQFLDVAQESAWVTQPEAEHADRALEIASLKSARYSVEQPLIIGAALAGATEDQRSSLREFGHHIGIAFQLRDDVLGVFGDTAETGKPAGDDIREGKRTILVAYTRERLSPDAKDRFDEALGDRDLSTDEVHHIQQEMQTSGALDRVESIIEENATAALGVLATAPLQEGAREDLARLAEAAIHRRA</sequence>
<comment type="cofactor">
    <cofactor evidence="1">
        <name>Mg(2+)</name>
        <dbReference type="ChEBI" id="CHEBI:18420"/>
    </cofactor>
</comment>
<gene>
    <name evidence="7" type="ORF">FVP60_08810</name>
</gene>
<evidence type="ECO:0000313" key="7">
    <source>
        <dbReference type="EMBL" id="TXK04887.1"/>
    </source>
</evidence>
<evidence type="ECO:0000256" key="6">
    <source>
        <dbReference type="RuleBase" id="RU004466"/>
    </source>
</evidence>
<dbReference type="InterPro" id="IPR033749">
    <property type="entry name" value="Polyprenyl_synt_CS"/>
</dbReference>